<accession>A0ABX8UVR5</accession>
<sequence length="157" mass="17382">MSNEKQCRRVAILLHGFQVLRAGGFAPQTPWNFRSKHLHYLIGRWLSEGVDGQELTDRITHLRLFVRWIGKYALLDELKIYAVGAGAGDSSARTGHLASGIDIPLLTREKVMETLYEQRGDLRKTARALGTSTRMVSLAVSEGQPFSGLPPGLSILP</sequence>
<organism evidence="1 2">
    <name type="scientific">Paraburkholderia edwinii</name>
    <dbReference type="NCBI Taxonomy" id="2861782"/>
    <lineage>
        <taxon>Bacteria</taxon>
        <taxon>Pseudomonadati</taxon>
        <taxon>Pseudomonadota</taxon>
        <taxon>Betaproteobacteria</taxon>
        <taxon>Burkholderiales</taxon>
        <taxon>Burkholderiaceae</taxon>
        <taxon>Paraburkholderia</taxon>
    </lineage>
</organism>
<gene>
    <name evidence="1" type="ORF">KZJ38_16070</name>
</gene>
<keyword evidence="2" id="KW-1185">Reference proteome</keyword>
<proteinExistence type="predicted"/>
<dbReference type="EMBL" id="CP080095">
    <property type="protein sequence ID" value="QYD71020.1"/>
    <property type="molecule type" value="Genomic_DNA"/>
</dbReference>
<name>A0ABX8UVR5_9BURK</name>
<reference evidence="1 2" key="1">
    <citation type="submission" date="2021-07" db="EMBL/GenBank/DDBJ databases">
        <title>Paraburkholderia edwinii protects Aspergillus sp. from phenazines by acting as a toxin sponge.</title>
        <authorList>
            <person name="Dahlstrom K.M."/>
            <person name="Newman D.K."/>
        </authorList>
    </citation>
    <scope>NUCLEOTIDE SEQUENCE [LARGE SCALE GENOMIC DNA]</scope>
    <source>
        <strain evidence="1 2">Pe01</strain>
    </source>
</reference>
<dbReference type="Proteomes" id="UP000826462">
    <property type="component" value="Chromosome 1"/>
</dbReference>
<protein>
    <recommendedName>
        <fullName evidence="3">Helix-turn-helix protein</fullName>
    </recommendedName>
</protein>
<evidence type="ECO:0000313" key="1">
    <source>
        <dbReference type="EMBL" id="QYD71020.1"/>
    </source>
</evidence>
<evidence type="ECO:0000313" key="2">
    <source>
        <dbReference type="Proteomes" id="UP000826462"/>
    </source>
</evidence>
<evidence type="ECO:0008006" key="3">
    <source>
        <dbReference type="Google" id="ProtNLM"/>
    </source>
</evidence>